<name>A0A1R2BYE4_9CILI</name>
<dbReference type="Proteomes" id="UP000187209">
    <property type="component" value="Unassembled WGS sequence"/>
</dbReference>
<feature type="compositionally biased region" description="Polar residues" evidence="2">
    <location>
        <begin position="19"/>
        <end position="38"/>
    </location>
</feature>
<evidence type="ECO:0000313" key="3">
    <source>
        <dbReference type="EMBL" id="OMJ81823.1"/>
    </source>
</evidence>
<feature type="compositionally biased region" description="Basic and acidic residues" evidence="2">
    <location>
        <begin position="536"/>
        <end position="546"/>
    </location>
</feature>
<evidence type="ECO:0000256" key="1">
    <source>
        <dbReference type="SAM" id="Coils"/>
    </source>
</evidence>
<feature type="region of interest" description="Disordered" evidence="2">
    <location>
        <begin position="275"/>
        <end position="300"/>
    </location>
</feature>
<reference evidence="3 4" key="1">
    <citation type="submission" date="2016-11" db="EMBL/GenBank/DDBJ databases">
        <title>The macronuclear genome of Stentor coeruleus: a giant cell with tiny introns.</title>
        <authorList>
            <person name="Slabodnick M."/>
            <person name="Ruby J.G."/>
            <person name="Reiff S.B."/>
            <person name="Swart E.C."/>
            <person name="Gosai S."/>
            <person name="Prabakaran S."/>
            <person name="Witkowska E."/>
            <person name="Larue G.E."/>
            <person name="Fisher S."/>
            <person name="Freeman R.M."/>
            <person name="Gunawardena J."/>
            <person name="Chu W."/>
            <person name="Stover N.A."/>
            <person name="Gregory B.D."/>
            <person name="Nowacki M."/>
            <person name="Derisi J."/>
            <person name="Roy S.W."/>
            <person name="Marshall W.F."/>
            <person name="Sood P."/>
        </authorList>
    </citation>
    <scope>NUCLEOTIDE SEQUENCE [LARGE SCALE GENOMIC DNA]</scope>
    <source>
        <strain evidence="3">WM001</strain>
    </source>
</reference>
<feature type="compositionally biased region" description="Low complexity" evidence="2">
    <location>
        <begin position="7"/>
        <end position="17"/>
    </location>
</feature>
<feature type="region of interest" description="Disordered" evidence="2">
    <location>
        <begin position="1"/>
        <end position="61"/>
    </location>
</feature>
<keyword evidence="4" id="KW-1185">Reference proteome</keyword>
<feature type="compositionally biased region" description="Polar residues" evidence="2">
    <location>
        <begin position="283"/>
        <end position="300"/>
    </location>
</feature>
<gene>
    <name evidence="3" type="ORF">SteCoe_17645</name>
</gene>
<dbReference type="EMBL" id="MPUH01000365">
    <property type="protein sequence ID" value="OMJ81823.1"/>
    <property type="molecule type" value="Genomic_DNA"/>
</dbReference>
<accession>A0A1R2BYE4</accession>
<organism evidence="3 4">
    <name type="scientific">Stentor coeruleus</name>
    <dbReference type="NCBI Taxonomy" id="5963"/>
    <lineage>
        <taxon>Eukaryota</taxon>
        <taxon>Sar</taxon>
        <taxon>Alveolata</taxon>
        <taxon>Ciliophora</taxon>
        <taxon>Postciliodesmatophora</taxon>
        <taxon>Heterotrichea</taxon>
        <taxon>Heterotrichida</taxon>
        <taxon>Stentoridae</taxon>
        <taxon>Stentor</taxon>
    </lineage>
</organism>
<comment type="caution">
    <text evidence="3">The sequence shown here is derived from an EMBL/GenBank/DDBJ whole genome shotgun (WGS) entry which is preliminary data.</text>
</comment>
<protein>
    <submittedName>
        <fullName evidence="3">Uncharacterized protein</fullName>
    </submittedName>
</protein>
<evidence type="ECO:0000313" key="4">
    <source>
        <dbReference type="Proteomes" id="UP000187209"/>
    </source>
</evidence>
<evidence type="ECO:0000256" key="2">
    <source>
        <dbReference type="SAM" id="MobiDB-lite"/>
    </source>
</evidence>
<feature type="compositionally biased region" description="Polar residues" evidence="2">
    <location>
        <begin position="51"/>
        <end position="61"/>
    </location>
</feature>
<dbReference type="AlphaFoldDB" id="A0A1R2BYE4"/>
<proteinExistence type="predicted"/>
<feature type="region of interest" description="Disordered" evidence="2">
    <location>
        <begin position="520"/>
        <end position="553"/>
    </location>
</feature>
<sequence>MSFFHYSLLDSSSNLDLVPTNNSQYKQNPSFSDKTSQPKPDPQSKPLEITKPTQTSTRENAWNFFSNPKSELEDRHKLINEEYRKEMHAKFQEKIIKDQKPKYIEKQEFYNSLKKPENLIENPQNSLSYNKSFVTNPSNDTSLLGPKEKVDYFSPQIVSKYQQNPIQTTDNIQNRPLQTVFRYSKTNMTSDQAQEIRQKQLEDWKKSVKEQLEERDRLKMDIRSKKIQEEKLEDVKVQKEIEELNKRYQNELRYEAGLPLEDKNDHQVQLKQDEKVKIPQSPKDPQNNYEPKQQKQGNFERSYQENKDYHMGLGSYSNLEPIQPFRKQPFRVTKDYQGRHENALQEAGIRELIKKIRSDAMTAVVERQEVIHELETIKNEIRNSRILDPFAYKSPYVQAYQPDYRSLQLAYAGKGIITNTWQSSELESSSMYLSKKPKSIFDNVDKHVNSYIKTGNNYVKTGNYAKKIGNSYDMGIGDEGRINGFENDVKREDNIFDKEDTNFDKDDKIFDKEDIGKDRVVEKIEEVEENQGNDEAVDRNHEKNENYEEDEVS</sequence>
<feature type="coiled-coil region" evidence="1">
    <location>
        <begin position="201"/>
        <end position="247"/>
    </location>
</feature>
<keyword evidence="1" id="KW-0175">Coiled coil</keyword>